<dbReference type="SUPFAM" id="SSF54593">
    <property type="entry name" value="Glyoxalase/Bleomycin resistance protein/Dihydroxybiphenyl dioxygenase"/>
    <property type="match status" value="1"/>
</dbReference>
<dbReference type="EMBL" id="NMVI01000027">
    <property type="protein sequence ID" value="OYN84629.1"/>
    <property type="molecule type" value="Genomic_DNA"/>
</dbReference>
<name>A0A255DZ52_9ACTN</name>
<accession>A0A255DZ52</accession>
<sequence length="118" mass="13073">MFPTTTIFITRYVADHEAAIQWYTDFFGEAPSGAPVPNCREWEPRPGVIFQVIEQPDQAGSTTFAFGVEDLAGVRTRLAETSLTEETSWQVKGFDALTYAECADPEGVRTGLLNISQH</sequence>
<organism evidence="1 2">
    <name type="scientific">Parenemella sanctibonifatiensis</name>
    <dbReference type="NCBI Taxonomy" id="2016505"/>
    <lineage>
        <taxon>Bacteria</taxon>
        <taxon>Bacillati</taxon>
        <taxon>Actinomycetota</taxon>
        <taxon>Actinomycetes</taxon>
        <taxon>Propionibacteriales</taxon>
        <taxon>Propionibacteriaceae</taxon>
        <taxon>Parenemella</taxon>
    </lineage>
</organism>
<dbReference type="AlphaFoldDB" id="A0A255DZ52"/>
<reference evidence="1 2" key="1">
    <citation type="submission" date="2017-07" db="EMBL/GenBank/DDBJ databases">
        <title>Draft whole genome sequences of clinical Proprionibacteriaceae strains.</title>
        <authorList>
            <person name="Bernier A.-M."/>
            <person name="Bernard K."/>
            <person name="Domingo M.-C."/>
        </authorList>
    </citation>
    <scope>NUCLEOTIDE SEQUENCE [LARGE SCALE GENOMIC DNA]</scope>
    <source>
        <strain evidence="1 2">NML 160184</strain>
    </source>
</reference>
<evidence type="ECO:0000313" key="2">
    <source>
        <dbReference type="Proteomes" id="UP000216533"/>
    </source>
</evidence>
<gene>
    <name evidence="1" type="ORF">CGZ92_12405</name>
</gene>
<evidence type="ECO:0000313" key="1">
    <source>
        <dbReference type="EMBL" id="OYN84629.1"/>
    </source>
</evidence>
<protein>
    <recommendedName>
        <fullName evidence="3">VOC family protein</fullName>
    </recommendedName>
</protein>
<dbReference type="RefSeq" id="WP_094451692.1">
    <property type="nucleotide sequence ID" value="NZ_NMVI01000027.1"/>
</dbReference>
<comment type="caution">
    <text evidence="1">The sequence shown here is derived from an EMBL/GenBank/DDBJ whole genome shotgun (WGS) entry which is preliminary data.</text>
</comment>
<dbReference type="Proteomes" id="UP000216533">
    <property type="component" value="Unassembled WGS sequence"/>
</dbReference>
<evidence type="ECO:0008006" key="3">
    <source>
        <dbReference type="Google" id="ProtNLM"/>
    </source>
</evidence>
<dbReference type="Gene3D" id="3.10.180.10">
    <property type="entry name" value="2,3-Dihydroxybiphenyl 1,2-Dioxygenase, domain 1"/>
    <property type="match status" value="1"/>
</dbReference>
<dbReference type="CDD" id="cd06587">
    <property type="entry name" value="VOC"/>
    <property type="match status" value="1"/>
</dbReference>
<proteinExistence type="predicted"/>
<dbReference type="InterPro" id="IPR029068">
    <property type="entry name" value="Glyas_Bleomycin-R_OHBP_Dase"/>
</dbReference>